<sequence>MPHTIRTQRLLMRPPSPRDARVFSLVLNDWRVVANTGTWPYPLTKERAAFRLRYAQGMKPLEDHVFALFHGGAFIGTCGIHRERGPVYSIGYMLGVDYWGKGFATEALRAVCDFGWRICRAERIAGDAFISNPASCRVMQKVGMGFVRSEPGWSAARGAYLPMNRYEMTRTEFRP</sequence>
<evidence type="ECO:0000313" key="3">
    <source>
        <dbReference type="Proteomes" id="UP000536835"/>
    </source>
</evidence>
<protein>
    <submittedName>
        <fullName evidence="2">GNAT family N-acetyltransferase</fullName>
    </submittedName>
</protein>
<keyword evidence="2" id="KW-0808">Transferase</keyword>
<organism evidence="2 3">
    <name type="scientific">Parvularcula mediterranea</name>
    <dbReference type="NCBI Taxonomy" id="2732508"/>
    <lineage>
        <taxon>Bacteria</taxon>
        <taxon>Pseudomonadati</taxon>
        <taxon>Pseudomonadota</taxon>
        <taxon>Alphaproteobacteria</taxon>
        <taxon>Parvularculales</taxon>
        <taxon>Parvularculaceae</taxon>
        <taxon>Parvularcula</taxon>
    </lineage>
</organism>
<dbReference type="PANTHER" id="PTHR43792">
    <property type="entry name" value="GNAT FAMILY, PUTATIVE (AFU_ORTHOLOGUE AFUA_3G00765)-RELATED-RELATED"/>
    <property type="match status" value="1"/>
</dbReference>
<keyword evidence="3" id="KW-1185">Reference proteome</keyword>
<evidence type="ECO:0000259" key="1">
    <source>
        <dbReference type="PROSITE" id="PS51186"/>
    </source>
</evidence>
<dbReference type="SUPFAM" id="SSF55729">
    <property type="entry name" value="Acyl-CoA N-acyltransferases (Nat)"/>
    <property type="match status" value="1"/>
</dbReference>
<proteinExistence type="predicted"/>
<comment type="caution">
    <text evidence="2">The sequence shown here is derived from an EMBL/GenBank/DDBJ whole genome shotgun (WGS) entry which is preliminary data.</text>
</comment>
<dbReference type="Proteomes" id="UP000536835">
    <property type="component" value="Unassembled WGS sequence"/>
</dbReference>
<gene>
    <name evidence="2" type="ORF">HK107_06520</name>
</gene>
<dbReference type="InterPro" id="IPR016181">
    <property type="entry name" value="Acyl_CoA_acyltransferase"/>
</dbReference>
<evidence type="ECO:0000313" key="2">
    <source>
        <dbReference type="EMBL" id="NNU15975.1"/>
    </source>
</evidence>
<accession>A0A7Y3RLU5</accession>
<dbReference type="GO" id="GO:0016747">
    <property type="term" value="F:acyltransferase activity, transferring groups other than amino-acyl groups"/>
    <property type="evidence" value="ECO:0007669"/>
    <property type="project" value="InterPro"/>
</dbReference>
<reference evidence="2 3" key="1">
    <citation type="submission" date="2020-05" db="EMBL/GenBank/DDBJ databases">
        <title>Parvularcula mediterraneae sp. nov., isolated from polypropylene straw from shallow seawater of the seashore of Laganas in Zakynthos island, Greece.</title>
        <authorList>
            <person name="Szabo I."/>
            <person name="Al-Omari J."/>
            <person name="Rado J."/>
            <person name="Szerdahelyi G.S."/>
        </authorList>
    </citation>
    <scope>NUCLEOTIDE SEQUENCE [LARGE SCALE GENOMIC DNA]</scope>
    <source>
        <strain evidence="2 3">ZS-1/3</strain>
    </source>
</reference>
<dbReference type="EMBL" id="JABFCX010000002">
    <property type="protein sequence ID" value="NNU15975.1"/>
    <property type="molecule type" value="Genomic_DNA"/>
</dbReference>
<dbReference type="PROSITE" id="PS51186">
    <property type="entry name" value="GNAT"/>
    <property type="match status" value="1"/>
</dbReference>
<dbReference type="AlphaFoldDB" id="A0A7Y3RLU5"/>
<feature type="domain" description="N-acetyltransferase" evidence="1">
    <location>
        <begin position="10"/>
        <end position="171"/>
    </location>
</feature>
<dbReference type="Pfam" id="PF13302">
    <property type="entry name" value="Acetyltransf_3"/>
    <property type="match status" value="1"/>
</dbReference>
<dbReference type="Gene3D" id="3.40.630.30">
    <property type="match status" value="1"/>
</dbReference>
<name>A0A7Y3RLU5_9PROT</name>
<dbReference type="InterPro" id="IPR051531">
    <property type="entry name" value="N-acetyltransferase"/>
</dbReference>
<dbReference type="InterPro" id="IPR000182">
    <property type="entry name" value="GNAT_dom"/>
</dbReference>